<evidence type="ECO:0000313" key="9">
    <source>
        <dbReference type="EMBL" id="TQL84626.1"/>
    </source>
</evidence>
<dbReference type="InterPro" id="IPR000522">
    <property type="entry name" value="ABC_transptr_permease_BtuC"/>
</dbReference>
<comment type="subcellular location">
    <subcellularLocation>
        <location evidence="1">Cell membrane</location>
        <topology evidence="1">Multi-pass membrane protein</topology>
    </subcellularLocation>
</comment>
<comment type="similarity">
    <text evidence="2">Belongs to the binding-protein-dependent transport system permease family. FecCD subfamily.</text>
</comment>
<feature type="transmembrane region" description="Helical" evidence="8">
    <location>
        <begin position="311"/>
        <end position="334"/>
    </location>
</feature>
<name>A0A543BIH7_9MICO</name>
<feature type="transmembrane region" description="Helical" evidence="8">
    <location>
        <begin position="199"/>
        <end position="221"/>
    </location>
</feature>
<dbReference type="PANTHER" id="PTHR30472">
    <property type="entry name" value="FERRIC ENTEROBACTIN TRANSPORT SYSTEM PERMEASE PROTEIN"/>
    <property type="match status" value="1"/>
</dbReference>
<evidence type="ECO:0000256" key="2">
    <source>
        <dbReference type="ARBA" id="ARBA00007935"/>
    </source>
</evidence>
<evidence type="ECO:0000256" key="4">
    <source>
        <dbReference type="ARBA" id="ARBA00022475"/>
    </source>
</evidence>
<proteinExistence type="inferred from homology"/>
<evidence type="ECO:0000256" key="3">
    <source>
        <dbReference type="ARBA" id="ARBA00022448"/>
    </source>
</evidence>
<evidence type="ECO:0000256" key="6">
    <source>
        <dbReference type="ARBA" id="ARBA00022989"/>
    </source>
</evidence>
<comment type="caution">
    <text evidence="9">The sequence shown here is derived from an EMBL/GenBank/DDBJ whole genome shotgun (WGS) entry which is preliminary data.</text>
</comment>
<dbReference type="Gene3D" id="1.10.3470.10">
    <property type="entry name" value="ABC transporter involved in vitamin B12 uptake, BtuC"/>
    <property type="match status" value="1"/>
</dbReference>
<accession>A0A543BIH7</accession>
<dbReference type="GO" id="GO:0005886">
    <property type="term" value="C:plasma membrane"/>
    <property type="evidence" value="ECO:0007669"/>
    <property type="project" value="UniProtKB-SubCell"/>
</dbReference>
<evidence type="ECO:0000256" key="1">
    <source>
        <dbReference type="ARBA" id="ARBA00004651"/>
    </source>
</evidence>
<dbReference type="RefSeq" id="WP_170198000.1">
    <property type="nucleotide sequence ID" value="NZ_VFOX01000001.1"/>
</dbReference>
<feature type="transmembrane region" description="Helical" evidence="8">
    <location>
        <begin position="75"/>
        <end position="93"/>
    </location>
</feature>
<evidence type="ECO:0000256" key="5">
    <source>
        <dbReference type="ARBA" id="ARBA00022692"/>
    </source>
</evidence>
<feature type="transmembrane region" description="Helical" evidence="8">
    <location>
        <begin position="156"/>
        <end position="178"/>
    </location>
</feature>
<feature type="transmembrane region" description="Helical" evidence="8">
    <location>
        <begin position="287"/>
        <end position="305"/>
    </location>
</feature>
<keyword evidence="3" id="KW-0813">Transport</keyword>
<feature type="transmembrane region" description="Helical" evidence="8">
    <location>
        <begin position="51"/>
        <end position="68"/>
    </location>
</feature>
<dbReference type="Pfam" id="PF01032">
    <property type="entry name" value="FecCD"/>
    <property type="match status" value="1"/>
</dbReference>
<evidence type="ECO:0000256" key="7">
    <source>
        <dbReference type="ARBA" id="ARBA00023136"/>
    </source>
</evidence>
<dbReference type="EMBL" id="VFOX01000001">
    <property type="protein sequence ID" value="TQL84626.1"/>
    <property type="molecule type" value="Genomic_DNA"/>
</dbReference>
<keyword evidence="4" id="KW-1003">Cell membrane</keyword>
<dbReference type="GO" id="GO:0033214">
    <property type="term" value="P:siderophore-iron import into cell"/>
    <property type="evidence" value="ECO:0007669"/>
    <property type="project" value="TreeGrafter"/>
</dbReference>
<keyword evidence="5 8" id="KW-0812">Transmembrane</keyword>
<protein>
    <submittedName>
        <fullName evidence="9">Iron complex transport system permease protein</fullName>
    </submittedName>
</protein>
<dbReference type="AlphaFoldDB" id="A0A543BIH7"/>
<reference evidence="9 10" key="1">
    <citation type="submission" date="2019-06" db="EMBL/GenBank/DDBJ databases">
        <title>Sequencing the genomes of 1000 actinobacteria strains.</title>
        <authorList>
            <person name="Klenk H.-P."/>
        </authorList>
    </citation>
    <scope>NUCLEOTIDE SEQUENCE [LARGE SCALE GENOMIC DNA]</scope>
    <source>
        <strain evidence="9 10">DSM 20169</strain>
    </source>
</reference>
<evidence type="ECO:0000313" key="10">
    <source>
        <dbReference type="Proteomes" id="UP000317209"/>
    </source>
</evidence>
<organism evidence="9 10">
    <name type="scientific">Microbacterium saperdae</name>
    <dbReference type="NCBI Taxonomy" id="69368"/>
    <lineage>
        <taxon>Bacteria</taxon>
        <taxon>Bacillati</taxon>
        <taxon>Actinomycetota</taxon>
        <taxon>Actinomycetes</taxon>
        <taxon>Micrococcales</taxon>
        <taxon>Microbacteriaceae</taxon>
        <taxon>Microbacterium</taxon>
    </lineage>
</organism>
<dbReference type="PANTHER" id="PTHR30472:SF24">
    <property type="entry name" value="FERRIC ENTEROBACTIN TRANSPORT SYSTEM PERMEASE PROTEIN FEPG"/>
    <property type="match status" value="1"/>
</dbReference>
<dbReference type="GO" id="GO:0022857">
    <property type="term" value="F:transmembrane transporter activity"/>
    <property type="evidence" value="ECO:0007669"/>
    <property type="project" value="InterPro"/>
</dbReference>
<gene>
    <name evidence="9" type="ORF">FB560_0213</name>
</gene>
<keyword evidence="7 8" id="KW-0472">Membrane</keyword>
<keyword evidence="6 8" id="KW-1133">Transmembrane helix</keyword>
<sequence>MTDALLPLLVRERRRDRTRSALVCLVLSVAILAFAAAEILAGSADIALDDMIPAAFGQGEGLAAYVVFETRVPRALVALLSGALFGLAGHLYQRLVGNVLATPDILGISAGASAAATAVLTLGAVGIGVQVSAVVGAVGVAALVFLLSWHRGVSPYRLVLVGIGIGACASAVTTYLVTRADEMSVERALRWMIGSLSGADWAGVWVLLLTLAVGAVLLLFASRGLRTFALGDDLAAALGTRVSRLRFGSLLLGAGLAAVATSITGPIGFVALVAGPLAARLVRRTDAAVAAALVGAVIVVAADLIAQTAPFISPVPTGSITAVIGAPALIYLLVHGRRRS</sequence>
<feature type="transmembrane region" description="Helical" evidence="8">
    <location>
        <begin position="105"/>
        <end position="124"/>
    </location>
</feature>
<feature type="transmembrane region" description="Helical" evidence="8">
    <location>
        <begin position="21"/>
        <end position="39"/>
    </location>
</feature>
<feature type="transmembrane region" description="Helical" evidence="8">
    <location>
        <begin position="250"/>
        <end position="275"/>
    </location>
</feature>
<evidence type="ECO:0000256" key="8">
    <source>
        <dbReference type="SAM" id="Phobius"/>
    </source>
</evidence>
<keyword evidence="10" id="KW-1185">Reference proteome</keyword>
<dbReference type="SUPFAM" id="SSF81345">
    <property type="entry name" value="ABC transporter involved in vitamin B12 uptake, BtuC"/>
    <property type="match status" value="1"/>
</dbReference>
<dbReference type="InterPro" id="IPR037294">
    <property type="entry name" value="ABC_BtuC-like"/>
</dbReference>
<feature type="transmembrane region" description="Helical" evidence="8">
    <location>
        <begin position="131"/>
        <end position="150"/>
    </location>
</feature>
<dbReference type="Proteomes" id="UP000317209">
    <property type="component" value="Unassembled WGS sequence"/>
</dbReference>